<dbReference type="PANTHER" id="PTHR37479">
    <property type="entry name" value="CELL DIVISION PROTEIN FTSL"/>
    <property type="match status" value="1"/>
</dbReference>
<evidence type="ECO:0000256" key="8">
    <source>
        <dbReference type="HAMAP-Rule" id="MF_00910"/>
    </source>
</evidence>
<dbReference type="STRING" id="1300342.I596_547"/>
<keyword evidence="3 8" id="KW-0132">Cell division</keyword>
<evidence type="ECO:0000256" key="3">
    <source>
        <dbReference type="ARBA" id="ARBA00022618"/>
    </source>
</evidence>
<comment type="similarity">
    <text evidence="8">Belongs to the FtsL family.</text>
</comment>
<evidence type="ECO:0000256" key="7">
    <source>
        <dbReference type="ARBA" id="ARBA00023306"/>
    </source>
</evidence>
<evidence type="ECO:0000256" key="9">
    <source>
        <dbReference type="NCBIfam" id="TIGR02209"/>
    </source>
</evidence>
<comment type="subcellular location">
    <subcellularLocation>
        <location evidence="8">Cell inner membrane</location>
        <topology evidence="8">Single-pass type II membrane protein</topology>
    </subcellularLocation>
    <subcellularLocation>
        <location evidence="1">Cell membrane</location>
        <topology evidence="1">Single-pass type II membrane protein</topology>
    </subcellularLocation>
    <text evidence="8">Localizes to the division septum where it forms a ring structure.</text>
</comment>
<keyword evidence="8" id="KW-0997">Cell inner membrane</keyword>
<dbReference type="NCBIfam" id="TIGR02209">
    <property type="entry name" value="ftsL_broad"/>
    <property type="match status" value="1"/>
</dbReference>
<keyword evidence="6 8" id="KW-0472">Membrane</keyword>
<dbReference type="Proteomes" id="UP000076830">
    <property type="component" value="Chromosome"/>
</dbReference>
<dbReference type="AlphaFoldDB" id="A0A167GI54"/>
<dbReference type="PATRIC" id="fig|1300342.3.peg.536"/>
<keyword evidence="4 8" id="KW-0812">Transmembrane</keyword>
<accession>A0A167GI54</accession>
<protein>
    <recommendedName>
        <fullName evidence="8 9">Cell division protein FtsL</fullName>
    </recommendedName>
</protein>
<dbReference type="GO" id="GO:0043093">
    <property type="term" value="P:FtsZ-dependent cytokinesis"/>
    <property type="evidence" value="ECO:0007669"/>
    <property type="project" value="UniProtKB-UniRule"/>
</dbReference>
<evidence type="ECO:0000256" key="1">
    <source>
        <dbReference type="ARBA" id="ARBA00004401"/>
    </source>
</evidence>
<keyword evidence="7 8" id="KW-0131">Cell cycle</keyword>
<comment type="function">
    <text evidence="8">Essential cell division protein. May link together the upstream cell division proteins, which are predominantly cytoplasmic, with the downstream cell division proteins, which are predominantly periplasmic.</text>
</comment>
<sequence length="89" mass="10089">MILRIGVMAVLAAVVVGSAIGVVYARQESRQRFVELTRLTNERDDLNFEFGRLQLEQATWTENNRVEQIARERLGMVSPTAAETVVIKR</sequence>
<dbReference type="InterPro" id="IPR011922">
    <property type="entry name" value="Cell_div_FtsL"/>
</dbReference>
<dbReference type="Pfam" id="PF04999">
    <property type="entry name" value="FtsL"/>
    <property type="match status" value="1"/>
</dbReference>
<keyword evidence="5 8" id="KW-1133">Transmembrane helix</keyword>
<dbReference type="KEGG" id="dko:I596_547"/>
<evidence type="ECO:0000256" key="5">
    <source>
        <dbReference type="ARBA" id="ARBA00022989"/>
    </source>
</evidence>
<evidence type="ECO:0000256" key="6">
    <source>
        <dbReference type="ARBA" id="ARBA00023136"/>
    </source>
</evidence>
<evidence type="ECO:0000313" key="11">
    <source>
        <dbReference type="Proteomes" id="UP000076830"/>
    </source>
</evidence>
<dbReference type="GO" id="GO:0032153">
    <property type="term" value="C:cell division site"/>
    <property type="evidence" value="ECO:0007669"/>
    <property type="project" value="UniProtKB-UniRule"/>
</dbReference>
<dbReference type="HAMAP" id="MF_00910">
    <property type="entry name" value="FtsL"/>
    <property type="match status" value="1"/>
</dbReference>
<keyword evidence="2 8" id="KW-1003">Cell membrane</keyword>
<dbReference type="PANTHER" id="PTHR37479:SF1">
    <property type="entry name" value="CELL DIVISION PROTEIN FTSL"/>
    <property type="match status" value="1"/>
</dbReference>
<keyword evidence="11" id="KW-1185">Reference proteome</keyword>
<proteinExistence type="inferred from homology"/>
<dbReference type="GO" id="GO:0005886">
    <property type="term" value="C:plasma membrane"/>
    <property type="evidence" value="ECO:0007669"/>
    <property type="project" value="UniProtKB-SubCell"/>
</dbReference>
<gene>
    <name evidence="8" type="primary">ftsL</name>
    <name evidence="10" type="ORF">I596_547</name>
</gene>
<dbReference type="EMBL" id="CP015249">
    <property type="protein sequence ID" value="ANB16584.1"/>
    <property type="molecule type" value="Genomic_DNA"/>
</dbReference>
<name>A0A167GI54_9GAMM</name>
<dbReference type="RefSeq" id="WP_425478786.1">
    <property type="nucleotide sequence ID" value="NZ_CP015249.1"/>
</dbReference>
<evidence type="ECO:0000256" key="2">
    <source>
        <dbReference type="ARBA" id="ARBA00022475"/>
    </source>
</evidence>
<evidence type="ECO:0000256" key="4">
    <source>
        <dbReference type="ARBA" id="ARBA00022692"/>
    </source>
</evidence>
<comment type="subunit">
    <text evidence="8">Part of a complex composed of FtsB, FtsL and FtsQ.</text>
</comment>
<organism evidence="10 11">
    <name type="scientific">Dokdonella koreensis DS-123</name>
    <dbReference type="NCBI Taxonomy" id="1300342"/>
    <lineage>
        <taxon>Bacteria</taxon>
        <taxon>Pseudomonadati</taxon>
        <taxon>Pseudomonadota</taxon>
        <taxon>Gammaproteobacteria</taxon>
        <taxon>Lysobacterales</taxon>
        <taxon>Rhodanobacteraceae</taxon>
        <taxon>Dokdonella</taxon>
    </lineage>
</organism>
<evidence type="ECO:0000313" key="10">
    <source>
        <dbReference type="EMBL" id="ANB16584.1"/>
    </source>
</evidence>
<reference evidence="10 11" key="1">
    <citation type="submission" date="2016-04" db="EMBL/GenBank/DDBJ databases">
        <title>Complete genome sequence of Dokdonella koreensis DS-123T.</title>
        <authorList>
            <person name="Kim J.F."/>
            <person name="Lee H."/>
            <person name="Kwak M.-J."/>
        </authorList>
    </citation>
    <scope>NUCLEOTIDE SEQUENCE [LARGE SCALE GENOMIC DNA]</scope>
    <source>
        <strain evidence="10 11">DS-123</strain>
    </source>
</reference>